<feature type="transmembrane region" description="Helical" evidence="1">
    <location>
        <begin position="45"/>
        <end position="71"/>
    </location>
</feature>
<gene>
    <name evidence="2" type="ORF">NCTC11009_01668</name>
</gene>
<keyword evidence="1" id="KW-0812">Transmembrane</keyword>
<sequence>MSNAKEVAKALREEREARGFALLLFPYLFMYFSFPPLLIEEILNYFGFEVSGSTFALMCVVSGIVITPIMFIYSKFFAVLTKLIALCVTISMAYGFAKLVYIETNDYSWSILTSIVICLVSAILHSLAFTDLSYDR</sequence>
<evidence type="ECO:0000256" key="1">
    <source>
        <dbReference type="SAM" id="Phobius"/>
    </source>
</evidence>
<dbReference type="EMBL" id="UATH01000001">
    <property type="protein sequence ID" value="SPY08442.1"/>
    <property type="molecule type" value="Genomic_DNA"/>
</dbReference>
<dbReference type="Proteomes" id="UP000250242">
    <property type="component" value="Unassembled WGS sequence"/>
</dbReference>
<organism evidence="2 3">
    <name type="scientific">Oligella urethralis</name>
    <dbReference type="NCBI Taxonomy" id="90245"/>
    <lineage>
        <taxon>Bacteria</taxon>
        <taxon>Pseudomonadati</taxon>
        <taxon>Pseudomonadota</taxon>
        <taxon>Betaproteobacteria</taxon>
        <taxon>Burkholderiales</taxon>
        <taxon>Alcaligenaceae</taxon>
        <taxon>Oligella</taxon>
    </lineage>
</organism>
<feature type="transmembrane region" description="Helical" evidence="1">
    <location>
        <begin position="20"/>
        <end position="39"/>
    </location>
</feature>
<keyword evidence="1" id="KW-1133">Transmembrane helix</keyword>
<name>A0A2X1UMP1_9BURK</name>
<protein>
    <submittedName>
        <fullName evidence="2">Uncharacterized protein</fullName>
    </submittedName>
</protein>
<reference evidence="2 3" key="1">
    <citation type="submission" date="2018-06" db="EMBL/GenBank/DDBJ databases">
        <authorList>
            <consortium name="Pathogen Informatics"/>
            <person name="Doyle S."/>
        </authorList>
    </citation>
    <scope>NUCLEOTIDE SEQUENCE [LARGE SCALE GENOMIC DNA]</scope>
    <source>
        <strain evidence="2 3">NCTC11009</strain>
    </source>
</reference>
<dbReference type="RefSeq" id="WP_113062672.1">
    <property type="nucleotide sequence ID" value="NZ_UATH01000001.1"/>
</dbReference>
<feature type="transmembrane region" description="Helical" evidence="1">
    <location>
        <begin position="107"/>
        <end position="129"/>
    </location>
</feature>
<feature type="transmembrane region" description="Helical" evidence="1">
    <location>
        <begin position="83"/>
        <end position="101"/>
    </location>
</feature>
<evidence type="ECO:0000313" key="2">
    <source>
        <dbReference type="EMBL" id="SPY08442.1"/>
    </source>
</evidence>
<evidence type="ECO:0000313" key="3">
    <source>
        <dbReference type="Proteomes" id="UP000250242"/>
    </source>
</evidence>
<keyword evidence="1" id="KW-0472">Membrane</keyword>
<proteinExistence type="predicted"/>
<accession>A0A2X1UMP1</accession>
<dbReference type="AlphaFoldDB" id="A0A2X1UMP1"/>